<gene>
    <name evidence="3" type="ORF">METZ01_LOCUS101360</name>
</gene>
<dbReference type="InterPro" id="IPR041461">
    <property type="entry name" value="CdvA_CC"/>
</dbReference>
<feature type="domain" description="CdvA-like coiled-coil" evidence="2">
    <location>
        <begin position="84"/>
        <end position="204"/>
    </location>
</feature>
<evidence type="ECO:0000256" key="1">
    <source>
        <dbReference type="SAM" id="MobiDB-lite"/>
    </source>
</evidence>
<dbReference type="AlphaFoldDB" id="A0A381W7G7"/>
<evidence type="ECO:0000259" key="2">
    <source>
        <dbReference type="Pfam" id="PF18822"/>
    </source>
</evidence>
<name>A0A381W7G7_9ZZZZ</name>
<evidence type="ECO:0000313" key="3">
    <source>
        <dbReference type="EMBL" id="SVA48506.1"/>
    </source>
</evidence>
<dbReference type="Pfam" id="PF18822">
    <property type="entry name" value="CdvA"/>
    <property type="match status" value="1"/>
</dbReference>
<sequence>MTHDISSIIGKHVKDMYGSHFGKILGTMTDIDGSIQTVGVDCGSDGLKEIPYDQLVLQGSIVIHIPKWRLDAQKILREKSLTLKRLKALNNIVSDNDEMKSDAELVHQTYKSKLHNLDEIEEKIKSKLTLRLEEIEEQEKSIKVILFDAKVQFKSGELSEPTFESIRKHTHNILERLSHERTEVTNIQSRINDLSLECLDAIQEPKAMIQESAMSYLDSNTGTVTESSISNPPNDNTESPDTISPTAHENPDNRNNDDSDWLSRMQSQ</sequence>
<feature type="region of interest" description="Disordered" evidence="1">
    <location>
        <begin position="218"/>
        <end position="268"/>
    </location>
</feature>
<accession>A0A381W7G7</accession>
<proteinExistence type="predicted"/>
<organism evidence="3">
    <name type="scientific">marine metagenome</name>
    <dbReference type="NCBI Taxonomy" id="408172"/>
    <lineage>
        <taxon>unclassified sequences</taxon>
        <taxon>metagenomes</taxon>
        <taxon>ecological metagenomes</taxon>
    </lineage>
</organism>
<protein>
    <recommendedName>
        <fullName evidence="2">CdvA-like coiled-coil domain-containing protein</fullName>
    </recommendedName>
</protein>
<dbReference type="EMBL" id="UINC01010949">
    <property type="protein sequence ID" value="SVA48506.1"/>
    <property type="molecule type" value="Genomic_DNA"/>
</dbReference>
<reference evidence="3" key="1">
    <citation type="submission" date="2018-05" db="EMBL/GenBank/DDBJ databases">
        <authorList>
            <person name="Lanie J.A."/>
            <person name="Ng W.-L."/>
            <person name="Kazmierczak K.M."/>
            <person name="Andrzejewski T.M."/>
            <person name="Davidsen T.M."/>
            <person name="Wayne K.J."/>
            <person name="Tettelin H."/>
            <person name="Glass J.I."/>
            <person name="Rusch D."/>
            <person name="Podicherti R."/>
            <person name="Tsui H.-C.T."/>
            <person name="Winkler M.E."/>
        </authorList>
    </citation>
    <scope>NUCLEOTIDE SEQUENCE</scope>
</reference>
<feature type="compositionally biased region" description="Polar residues" evidence="1">
    <location>
        <begin position="218"/>
        <end position="247"/>
    </location>
</feature>